<name>A0ABP7CSR0_9ACTN</name>
<dbReference type="Proteomes" id="UP001500051">
    <property type="component" value="Unassembled WGS sequence"/>
</dbReference>
<feature type="compositionally biased region" description="Polar residues" evidence="1">
    <location>
        <begin position="1"/>
        <end position="13"/>
    </location>
</feature>
<protein>
    <submittedName>
        <fullName evidence="2">Uncharacterized protein</fullName>
    </submittedName>
</protein>
<reference evidence="3" key="1">
    <citation type="journal article" date="2019" name="Int. J. Syst. Evol. Microbiol.">
        <title>The Global Catalogue of Microorganisms (GCM) 10K type strain sequencing project: providing services to taxonomists for standard genome sequencing and annotation.</title>
        <authorList>
            <consortium name="The Broad Institute Genomics Platform"/>
            <consortium name="The Broad Institute Genome Sequencing Center for Infectious Disease"/>
            <person name="Wu L."/>
            <person name="Ma J."/>
        </authorList>
    </citation>
    <scope>NUCLEOTIDE SEQUENCE [LARGE SCALE GENOMIC DNA]</scope>
    <source>
        <strain evidence="3">JCM 16548</strain>
    </source>
</reference>
<proteinExistence type="predicted"/>
<dbReference type="EMBL" id="BAAAYX010000002">
    <property type="protein sequence ID" value="GAA3693960.1"/>
    <property type="molecule type" value="Genomic_DNA"/>
</dbReference>
<keyword evidence="3" id="KW-1185">Reference proteome</keyword>
<sequence length="73" mass="7320">MSDASSDPTGSHPESSDPDTTGLYGGTPGEAAPEPDLSEADPNDPDLRSADGDPLPDEQVTDPSSTPQGPALS</sequence>
<feature type="compositionally biased region" description="Polar residues" evidence="1">
    <location>
        <begin position="61"/>
        <end position="73"/>
    </location>
</feature>
<feature type="region of interest" description="Disordered" evidence="1">
    <location>
        <begin position="1"/>
        <end position="73"/>
    </location>
</feature>
<evidence type="ECO:0000313" key="3">
    <source>
        <dbReference type="Proteomes" id="UP001500051"/>
    </source>
</evidence>
<evidence type="ECO:0000313" key="2">
    <source>
        <dbReference type="EMBL" id="GAA3693960.1"/>
    </source>
</evidence>
<dbReference type="RefSeq" id="WP_344810895.1">
    <property type="nucleotide sequence ID" value="NZ_BAAAYX010000002.1"/>
</dbReference>
<accession>A0ABP7CSR0</accession>
<organism evidence="2 3">
    <name type="scientific">Microlunatus aurantiacus</name>
    <dbReference type="NCBI Taxonomy" id="446786"/>
    <lineage>
        <taxon>Bacteria</taxon>
        <taxon>Bacillati</taxon>
        <taxon>Actinomycetota</taxon>
        <taxon>Actinomycetes</taxon>
        <taxon>Propionibacteriales</taxon>
        <taxon>Propionibacteriaceae</taxon>
        <taxon>Microlunatus</taxon>
    </lineage>
</organism>
<gene>
    <name evidence="2" type="ORF">GCM10022204_07140</name>
</gene>
<comment type="caution">
    <text evidence="2">The sequence shown here is derived from an EMBL/GenBank/DDBJ whole genome shotgun (WGS) entry which is preliminary data.</text>
</comment>
<evidence type="ECO:0000256" key="1">
    <source>
        <dbReference type="SAM" id="MobiDB-lite"/>
    </source>
</evidence>